<sequence length="541" mass="61481">MYTIDSFYIVFSFFVVILRIDGFIVVVDRMVWGNRKKNGKRPFNPTPLGVSRKKNRNSLQLNGKKSKKAMRRNARKKLAAQEREAASQREVPVEDGSKSTAEVGRDGDLNPNDTEKGEPLFNRSNEKKDKDKKHEEKMVDNGHNSKRNVAGLIFMCSSKTKPDCFRYKIMAVSAGKKEVVLGIKPGLKLFLYDYDLRLLYGIYEASSSGGLNLERAAFGGGFPAQVRFRIYEDCLPLPECVFKKAIKENYDERTNMFQTELTSKQVSKLKSLFRPLPPSQYHLAIRQPSPPSHPSRPTENEFHPFGLQPNLHSLRQDPVPYVPTPEFYKTSQYVSQTFPDTSSIYRDTSSIPSIKEENFRDSAQTYRVTPSREKFLGQDVPRYGTLSSLGVQPSCSEPAILREQEYPMYGFRARSHTNPSSEIPPVARTPELDHYRENQYLPSNYHGTSSDPYQRLSEGRGPVYEVYSQTTLTTTTTHSIDMNPDYSLPRRGAIEGIYSFNPSHELSHYNHRIHHFGGLADGAPAPVSSRYSFAGASYSFR</sequence>
<organism evidence="4 5">
    <name type="scientific">Saponaria officinalis</name>
    <name type="common">Common soapwort</name>
    <name type="synonym">Lychnis saponaria</name>
    <dbReference type="NCBI Taxonomy" id="3572"/>
    <lineage>
        <taxon>Eukaryota</taxon>
        <taxon>Viridiplantae</taxon>
        <taxon>Streptophyta</taxon>
        <taxon>Embryophyta</taxon>
        <taxon>Tracheophyta</taxon>
        <taxon>Spermatophyta</taxon>
        <taxon>Magnoliopsida</taxon>
        <taxon>eudicotyledons</taxon>
        <taxon>Gunneridae</taxon>
        <taxon>Pentapetalae</taxon>
        <taxon>Caryophyllales</taxon>
        <taxon>Caryophyllaceae</taxon>
        <taxon>Caryophylleae</taxon>
        <taxon>Saponaria</taxon>
    </lineage>
</organism>
<feature type="transmembrane region" description="Helical" evidence="2">
    <location>
        <begin position="6"/>
        <end position="27"/>
    </location>
</feature>
<dbReference type="SMART" id="SM00767">
    <property type="entry name" value="DCD"/>
    <property type="match status" value="1"/>
</dbReference>
<keyword evidence="2" id="KW-0472">Membrane</keyword>
<accession>A0AAW1NFY1</accession>
<comment type="caution">
    <text evidence="4">The sequence shown here is derived from an EMBL/GenBank/DDBJ whole genome shotgun (WGS) entry which is preliminary data.</text>
</comment>
<protein>
    <recommendedName>
        <fullName evidence="3">DCD domain-containing protein</fullName>
    </recommendedName>
</protein>
<dbReference type="PANTHER" id="PTHR46444:SF3">
    <property type="entry name" value="DCD (DEVELOPMENT AND CELL DEATH) DOMAIN PROTEIN"/>
    <property type="match status" value="1"/>
</dbReference>
<dbReference type="Pfam" id="PF10539">
    <property type="entry name" value="Dev_Cell_Death"/>
    <property type="match status" value="1"/>
</dbReference>
<feature type="region of interest" description="Disordered" evidence="1">
    <location>
        <begin position="35"/>
        <end position="139"/>
    </location>
</feature>
<keyword evidence="2" id="KW-0812">Transmembrane</keyword>
<evidence type="ECO:0000256" key="2">
    <source>
        <dbReference type="SAM" id="Phobius"/>
    </source>
</evidence>
<feature type="domain" description="DCD" evidence="3">
    <location>
        <begin position="147"/>
        <end position="275"/>
    </location>
</feature>
<proteinExistence type="predicted"/>
<evidence type="ECO:0000313" key="4">
    <source>
        <dbReference type="EMBL" id="KAK9757243.1"/>
    </source>
</evidence>
<dbReference type="AlphaFoldDB" id="A0AAW1NFY1"/>
<feature type="compositionally biased region" description="Basic and acidic residues" evidence="1">
    <location>
        <begin position="79"/>
        <end position="139"/>
    </location>
</feature>
<keyword evidence="2" id="KW-1133">Transmembrane helix</keyword>
<evidence type="ECO:0000256" key="1">
    <source>
        <dbReference type="SAM" id="MobiDB-lite"/>
    </source>
</evidence>
<feature type="compositionally biased region" description="Basic residues" evidence="1">
    <location>
        <begin position="64"/>
        <end position="78"/>
    </location>
</feature>
<dbReference type="Proteomes" id="UP001443914">
    <property type="component" value="Unassembled WGS sequence"/>
</dbReference>
<dbReference type="PANTHER" id="PTHR46444">
    <property type="entry name" value="DCD (DEVELOPMENT AND CELL DEATH) DOMAIN PROTEIN-RELATED"/>
    <property type="match status" value="1"/>
</dbReference>
<evidence type="ECO:0000313" key="5">
    <source>
        <dbReference type="Proteomes" id="UP001443914"/>
    </source>
</evidence>
<name>A0AAW1NFY1_SAPOF</name>
<gene>
    <name evidence="4" type="ORF">RND81_01G151200</name>
</gene>
<evidence type="ECO:0000259" key="3">
    <source>
        <dbReference type="PROSITE" id="PS51222"/>
    </source>
</evidence>
<dbReference type="InterPro" id="IPR013989">
    <property type="entry name" value="Dev_and_cell_death_domain"/>
</dbReference>
<reference evidence="4" key="1">
    <citation type="submission" date="2024-03" db="EMBL/GenBank/DDBJ databases">
        <title>WGS assembly of Saponaria officinalis var. Norfolk2.</title>
        <authorList>
            <person name="Jenkins J."/>
            <person name="Shu S."/>
            <person name="Grimwood J."/>
            <person name="Barry K."/>
            <person name="Goodstein D."/>
            <person name="Schmutz J."/>
            <person name="Leebens-Mack J."/>
            <person name="Osbourn A."/>
        </authorList>
    </citation>
    <scope>NUCLEOTIDE SEQUENCE [LARGE SCALE GENOMIC DNA]</scope>
    <source>
        <strain evidence="4">JIC</strain>
    </source>
</reference>
<dbReference type="PROSITE" id="PS51222">
    <property type="entry name" value="DCD"/>
    <property type="match status" value="1"/>
</dbReference>
<keyword evidence="5" id="KW-1185">Reference proteome</keyword>
<dbReference type="EMBL" id="JBDFQZ010000001">
    <property type="protein sequence ID" value="KAK9757243.1"/>
    <property type="molecule type" value="Genomic_DNA"/>
</dbReference>